<dbReference type="HAMAP" id="MF_00073">
    <property type="entry name" value="NusB"/>
    <property type="match status" value="1"/>
</dbReference>
<dbReference type="SUPFAM" id="SSF48013">
    <property type="entry name" value="NusB-like"/>
    <property type="match status" value="1"/>
</dbReference>
<dbReference type="InterPro" id="IPR011605">
    <property type="entry name" value="NusB_fam"/>
</dbReference>
<evidence type="ECO:0000313" key="8">
    <source>
        <dbReference type="EMBL" id="PJA13652.1"/>
    </source>
</evidence>
<dbReference type="GO" id="GO:0031564">
    <property type="term" value="P:transcription antitermination"/>
    <property type="evidence" value="ECO:0007669"/>
    <property type="project" value="UniProtKB-KW"/>
</dbReference>
<evidence type="ECO:0000256" key="6">
    <source>
        <dbReference type="HAMAP-Rule" id="MF_00073"/>
    </source>
</evidence>
<dbReference type="GO" id="GO:0006353">
    <property type="term" value="P:DNA-templated transcription termination"/>
    <property type="evidence" value="ECO:0007669"/>
    <property type="project" value="UniProtKB-UniRule"/>
</dbReference>
<name>A0A2M7W1P3_9BACT</name>
<evidence type="ECO:0000256" key="2">
    <source>
        <dbReference type="ARBA" id="ARBA00022814"/>
    </source>
</evidence>
<dbReference type="GO" id="GO:0005829">
    <property type="term" value="C:cytosol"/>
    <property type="evidence" value="ECO:0007669"/>
    <property type="project" value="TreeGrafter"/>
</dbReference>
<proteinExistence type="inferred from homology"/>
<dbReference type="Gene3D" id="1.10.940.10">
    <property type="entry name" value="NusB-like"/>
    <property type="match status" value="1"/>
</dbReference>
<comment type="function">
    <text evidence="6">Involved in transcription antitermination. Required for transcription of ribosomal RNA (rRNA) genes. Binds specifically to the boxA antiterminator sequence of the ribosomal RNA (rrn) operons.</text>
</comment>
<dbReference type="InterPro" id="IPR035926">
    <property type="entry name" value="NusB-like_sf"/>
</dbReference>
<feature type="domain" description="NusB/RsmB/TIM44" evidence="7">
    <location>
        <begin position="12"/>
        <end position="131"/>
    </location>
</feature>
<evidence type="ECO:0000256" key="1">
    <source>
        <dbReference type="ARBA" id="ARBA00005952"/>
    </source>
</evidence>
<evidence type="ECO:0000256" key="4">
    <source>
        <dbReference type="ARBA" id="ARBA00023015"/>
    </source>
</evidence>
<dbReference type="Pfam" id="PF01029">
    <property type="entry name" value="NusB"/>
    <property type="match status" value="1"/>
</dbReference>
<reference evidence="9" key="1">
    <citation type="submission" date="2017-09" db="EMBL/GenBank/DDBJ databases">
        <title>Depth-based differentiation of microbial function through sediment-hosted aquifers and enrichment of novel symbionts in the deep terrestrial subsurface.</title>
        <authorList>
            <person name="Probst A.J."/>
            <person name="Ladd B."/>
            <person name="Jarett J.K."/>
            <person name="Geller-Mcgrath D.E."/>
            <person name="Sieber C.M.K."/>
            <person name="Emerson J.B."/>
            <person name="Anantharaman K."/>
            <person name="Thomas B.C."/>
            <person name="Malmstrom R."/>
            <person name="Stieglmeier M."/>
            <person name="Klingl A."/>
            <person name="Woyke T."/>
            <person name="Ryan C.M."/>
            <person name="Banfield J.F."/>
        </authorList>
    </citation>
    <scope>NUCLEOTIDE SEQUENCE [LARGE SCALE GENOMIC DNA]</scope>
</reference>
<evidence type="ECO:0000313" key="9">
    <source>
        <dbReference type="Proteomes" id="UP000228952"/>
    </source>
</evidence>
<dbReference type="GO" id="GO:0003723">
    <property type="term" value="F:RNA binding"/>
    <property type="evidence" value="ECO:0007669"/>
    <property type="project" value="UniProtKB-UniRule"/>
</dbReference>
<dbReference type="Proteomes" id="UP000228952">
    <property type="component" value="Unassembled WGS sequence"/>
</dbReference>
<accession>A0A2M7W1P3</accession>
<dbReference type="EMBL" id="PFQB01000078">
    <property type="protein sequence ID" value="PJA13652.1"/>
    <property type="molecule type" value="Genomic_DNA"/>
</dbReference>
<comment type="similarity">
    <text evidence="1 6">Belongs to the NusB family.</text>
</comment>
<keyword evidence="3 6" id="KW-0694">RNA-binding</keyword>
<sequence length="138" mass="15621">MDLYNSGDKRRNARILIIQSFYANTQLPNSDVESMLTKNYPVDLEKYNAIKAAIAKHDEKINELILKYAKERPLDEINPVDYSILRVVIAEGILTELTPPKVAINEGIELAKLFGTETSSKFVNGVLGAIYDEYKEKK</sequence>
<protein>
    <recommendedName>
        <fullName evidence="6">Transcription antitermination protein NusB</fullName>
    </recommendedName>
    <alternativeName>
        <fullName evidence="6">Antitermination factor NusB</fullName>
    </alternativeName>
</protein>
<evidence type="ECO:0000259" key="7">
    <source>
        <dbReference type="Pfam" id="PF01029"/>
    </source>
</evidence>
<evidence type="ECO:0000256" key="5">
    <source>
        <dbReference type="ARBA" id="ARBA00023163"/>
    </source>
</evidence>
<keyword evidence="2 6" id="KW-0889">Transcription antitermination</keyword>
<dbReference type="InterPro" id="IPR006027">
    <property type="entry name" value="NusB_RsmB_TIM44"/>
</dbReference>
<organism evidence="8 9">
    <name type="scientific">Candidatus Dojkabacteria bacterium CG_4_10_14_0_2_um_filter_Dojkabacteria_WS6_41_15</name>
    <dbReference type="NCBI Taxonomy" id="2014249"/>
    <lineage>
        <taxon>Bacteria</taxon>
        <taxon>Candidatus Dojkabacteria</taxon>
    </lineage>
</organism>
<dbReference type="NCBIfam" id="TIGR01951">
    <property type="entry name" value="nusB"/>
    <property type="match status" value="1"/>
</dbReference>
<evidence type="ECO:0000256" key="3">
    <source>
        <dbReference type="ARBA" id="ARBA00022884"/>
    </source>
</evidence>
<comment type="caution">
    <text evidence="8">The sequence shown here is derived from an EMBL/GenBank/DDBJ whole genome shotgun (WGS) entry which is preliminary data.</text>
</comment>
<dbReference type="PANTHER" id="PTHR11078:SF3">
    <property type="entry name" value="ANTITERMINATION NUSB DOMAIN-CONTAINING PROTEIN"/>
    <property type="match status" value="1"/>
</dbReference>
<keyword evidence="5 6" id="KW-0804">Transcription</keyword>
<gene>
    <name evidence="6 8" type="primary">nusB</name>
    <name evidence="8" type="ORF">COX64_03020</name>
</gene>
<keyword evidence="4 6" id="KW-0805">Transcription regulation</keyword>
<dbReference type="PANTHER" id="PTHR11078">
    <property type="entry name" value="N UTILIZATION SUBSTANCE PROTEIN B-RELATED"/>
    <property type="match status" value="1"/>
</dbReference>
<dbReference type="AlphaFoldDB" id="A0A2M7W1P3"/>